<evidence type="ECO:0000313" key="9">
    <source>
        <dbReference type="Proteomes" id="UP001166304"/>
    </source>
</evidence>
<keyword evidence="9" id="KW-1185">Reference proteome</keyword>
<feature type="transmembrane region" description="Helical" evidence="6">
    <location>
        <begin position="311"/>
        <end position="332"/>
    </location>
</feature>
<feature type="domain" description="ABC3 transporter permease C-terminal" evidence="7">
    <location>
        <begin position="871"/>
        <end position="987"/>
    </location>
</feature>
<organism evidence="8 9">
    <name type="scientific">Haloarcula salina</name>
    <dbReference type="NCBI Taxonomy" id="1429914"/>
    <lineage>
        <taxon>Archaea</taxon>
        <taxon>Methanobacteriati</taxon>
        <taxon>Methanobacteriota</taxon>
        <taxon>Stenosarchaea group</taxon>
        <taxon>Halobacteria</taxon>
        <taxon>Halobacteriales</taxon>
        <taxon>Haloarculaceae</taxon>
        <taxon>Haloarcula</taxon>
    </lineage>
</organism>
<feature type="transmembrane region" description="Helical" evidence="6">
    <location>
        <begin position="254"/>
        <end position="280"/>
    </location>
</feature>
<proteinExistence type="predicted"/>
<keyword evidence="2" id="KW-1003">Cell membrane</keyword>
<comment type="caution">
    <text evidence="8">The sequence shown here is derived from an EMBL/GenBank/DDBJ whole genome shotgun (WGS) entry which is preliminary data.</text>
</comment>
<protein>
    <submittedName>
        <fullName evidence="8">FtsX-like permease family protein</fullName>
    </submittedName>
</protein>
<keyword evidence="3 6" id="KW-0812">Transmembrane</keyword>
<name>A0AA41KD95_9EURY</name>
<dbReference type="AlphaFoldDB" id="A0AA41KD95"/>
<dbReference type="GO" id="GO:0005886">
    <property type="term" value="C:plasma membrane"/>
    <property type="evidence" value="ECO:0007669"/>
    <property type="project" value="UniProtKB-SubCell"/>
</dbReference>
<feature type="transmembrane region" description="Helical" evidence="6">
    <location>
        <begin position="963"/>
        <end position="988"/>
    </location>
</feature>
<feature type="transmembrane region" description="Helical" evidence="6">
    <location>
        <begin position="286"/>
        <end position="304"/>
    </location>
</feature>
<feature type="transmembrane region" description="Helical" evidence="6">
    <location>
        <begin position="210"/>
        <end position="233"/>
    </location>
</feature>
<dbReference type="InterPro" id="IPR003838">
    <property type="entry name" value="ABC3_permease_C"/>
</dbReference>
<dbReference type="Proteomes" id="UP001166304">
    <property type="component" value="Unassembled WGS sequence"/>
</dbReference>
<evidence type="ECO:0000256" key="3">
    <source>
        <dbReference type="ARBA" id="ARBA00022692"/>
    </source>
</evidence>
<evidence type="ECO:0000256" key="5">
    <source>
        <dbReference type="ARBA" id="ARBA00023136"/>
    </source>
</evidence>
<evidence type="ECO:0000256" key="2">
    <source>
        <dbReference type="ARBA" id="ARBA00022475"/>
    </source>
</evidence>
<dbReference type="EMBL" id="JAHQXE010000005">
    <property type="protein sequence ID" value="MBV0903295.1"/>
    <property type="molecule type" value="Genomic_DNA"/>
</dbReference>
<comment type="subcellular location">
    <subcellularLocation>
        <location evidence="1">Cell membrane</location>
        <topology evidence="1">Multi-pass membrane protein</topology>
    </subcellularLocation>
</comment>
<dbReference type="RefSeq" id="WP_162414035.1">
    <property type="nucleotide sequence ID" value="NZ_JAHQXE010000005.1"/>
</dbReference>
<evidence type="ECO:0000259" key="7">
    <source>
        <dbReference type="Pfam" id="PF02687"/>
    </source>
</evidence>
<keyword evidence="5 6" id="KW-0472">Membrane</keyword>
<reference evidence="8" key="1">
    <citation type="submission" date="2021-06" db="EMBL/GenBank/DDBJ databases">
        <title>New haloarchaea isolates fom saline soil.</title>
        <authorList>
            <person name="Duran-Viseras A."/>
            <person name="Sanchez-Porro C.S."/>
            <person name="Ventosa A."/>
        </authorList>
    </citation>
    <scope>NUCLEOTIDE SEQUENCE</scope>
    <source>
        <strain evidence="8">JCM 18369</strain>
    </source>
</reference>
<dbReference type="PANTHER" id="PTHR43738:SF2">
    <property type="entry name" value="ABC TRANSPORTER PERMEASE"/>
    <property type="match status" value="1"/>
</dbReference>
<gene>
    <name evidence="8" type="ORF">KTS37_16015</name>
</gene>
<dbReference type="Pfam" id="PF02687">
    <property type="entry name" value="FtsX"/>
    <property type="match status" value="2"/>
</dbReference>
<dbReference type="InterPro" id="IPR051125">
    <property type="entry name" value="ABC-4/HrtB_transporter"/>
</dbReference>
<evidence type="ECO:0000313" key="8">
    <source>
        <dbReference type="EMBL" id="MBV0903295.1"/>
    </source>
</evidence>
<accession>A0AA41KD95</accession>
<evidence type="ECO:0000256" key="6">
    <source>
        <dbReference type="SAM" id="Phobius"/>
    </source>
</evidence>
<dbReference type="PANTHER" id="PTHR43738">
    <property type="entry name" value="ABC TRANSPORTER, MEMBRANE PROTEIN"/>
    <property type="match status" value="1"/>
</dbReference>
<evidence type="ECO:0000256" key="1">
    <source>
        <dbReference type="ARBA" id="ARBA00004651"/>
    </source>
</evidence>
<feature type="transmembrane region" description="Helical" evidence="6">
    <location>
        <begin position="20"/>
        <end position="42"/>
    </location>
</feature>
<feature type="domain" description="ABC3 transporter permease C-terminal" evidence="7">
    <location>
        <begin position="217"/>
        <end position="338"/>
    </location>
</feature>
<sequence>MGYRNAILFRWSRRDRLTVVVVAVTAAFLIGTILLLFTAVTYSETFAEPLASSETVTYHEAGDGPPPAEANATVLRVARASVNGSTVRVIGIPPDAPRVLIEGSAQWQEGRLPTIPAGVDGRAPVSRQRNRTVRGTNETVRLTVVPQERGIEFLPEQWYATNVSTAERVGVTGYFVIDHTPGGTGLGSVPAIGSPLVSALLYVIGGLEQVLWALSVAAAAGGLLVLIVVYSVTRMSVRDRLDAIRVIRSTGAPGWRVGLLFTVRAGLLVTAGVALGYAVGLITIKALVNVAIYVGLPIALDVSVTGQSATVVAAVAGLFVLLGLAAGALAAYSASTGPPSSLGRGRARGGQSSKTALARARAVVAPTLLSWRSVVPTAATLTVFGVTFLLVVSLAGLASPLGGGAGGAGTITEAGAPHPLNSRLDPDYARVLRANGTQASAEIIYAQVSDGQPYMARGAEYDAFANVTGATLVEGERPDAYDEAVIGSDLAQTLDVSVGETMTLSGSVKPGVRRVTVVGRFDAERTLDDLLVIPLETASGLATGRGQVHMIRVDGPVPTPGSRANETGAVVTGLSGPRQVTRGESFNVTATVRNVGSERETRDVTVRYGGERRTTSVAVPPGGERRTSVAFTASELGRANATADGYRHAVTVVSPDAITIPEQLPSRAPPGASLYVPVLTATGERVPNATVSMNGLELETGSKGVAIVPMPRSPGNYTITAAAGEQTATREIAVVRGAEKQLYAQLSITPESGSVLTTPTLGVGLANPWDEPMTREIRVVGPGVSRNRTVYMPPGNVTETRFSPGSGRGQPGTYTYRVTANGTTLATADYRVTGDERLVSAVASNGAYASGTPIERSIEGVFGNVQLILGVLIALSALSTVGSTTATFAQAVHARRQAIGIHRSTGATQWRVLRTILGDIARIAIPATTLALALSVVTLQFMESAGWLVFFGFRLAARMPPRVLAGIFLGGVALATLGALVATLPYLAAAPVSLLGSGDRTRTPEDDAGAPSDD</sequence>
<feature type="transmembrane region" description="Helical" evidence="6">
    <location>
        <begin position="920"/>
        <end position="942"/>
    </location>
</feature>
<evidence type="ECO:0000256" key="4">
    <source>
        <dbReference type="ARBA" id="ARBA00022989"/>
    </source>
</evidence>
<keyword evidence="4 6" id="KW-1133">Transmembrane helix</keyword>